<dbReference type="NCBIfam" id="NF002869">
    <property type="entry name" value="PRK03187.1"/>
    <property type="match status" value="1"/>
</dbReference>
<proteinExistence type="inferred from homology"/>
<name>A0A398CS24_9BACL</name>
<reference evidence="3 4" key="1">
    <citation type="submission" date="2018-09" db="EMBL/GenBank/DDBJ databases">
        <title>Cohnella cavernae sp. nov., isolated from a karst cave.</title>
        <authorList>
            <person name="Zhu H."/>
        </authorList>
    </citation>
    <scope>NUCLEOTIDE SEQUENCE [LARGE SCALE GENOMIC DNA]</scope>
    <source>
        <strain evidence="3 4">K2E09-144</strain>
    </source>
</reference>
<dbReference type="Pfam" id="PF20085">
    <property type="entry name" value="TGL"/>
    <property type="match status" value="1"/>
</dbReference>
<keyword evidence="3" id="KW-0012">Acyltransferase</keyword>
<evidence type="ECO:0000313" key="4">
    <source>
        <dbReference type="Proteomes" id="UP000266340"/>
    </source>
</evidence>
<dbReference type="EC" id="2.3.2.13" evidence="3"/>
<dbReference type="OrthoDB" id="1845399at2"/>
<evidence type="ECO:0000256" key="1">
    <source>
        <dbReference type="ARBA" id="ARBA00022679"/>
    </source>
</evidence>
<dbReference type="InterPro" id="IPR020916">
    <property type="entry name" value="Gln_gamma-glutamylTfrase_bac"/>
</dbReference>
<gene>
    <name evidence="3" type="ORF">D3H35_00935</name>
</gene>
<dbReference type="AlphaFoldDB" id="A0A398CS24"/>
<organism evidence="3 4">
    <name type="scientific">Cohnella faecalis</name>
    <dbReference type="NCBI Taxonomy" id="2315694"/>
    <lineage>
        <taxon>Bacteria</taxon>
        <taxon>Bacillati</taxon>
        <taxon>Bacillota</taxon>
        <taxon>Bacilli</taxon>
        <taxon>Bacillales</taxon>
        <taxon>Paenibacillaceae</taxon>
        <taxon>Cohnella</taxon>
    </lineage>
</organism>
<keyword evidence="2" id="KW-0749">Sporulation</keyword>
<keyword evidence="4" id="KW-1185">Reference proteome</keyword>
<dbReference type="Proteomes" id="UP000266340">
    <property type="component" value="Unassembled WGS sequence"/>
</dbReference>
<evidence type="ECO:0000256" key="2">
    <source>
        <dbReference type="ARBA" id="ARBA00022969"/>
    </source>
</evidence>
<dbReference type="HAMAP" id="MF_00727">
    <property type="entry name" value="Tgl"/>
    <property type="match status" value="1"/>
</dbReference>
<evidence type="ECO:0000313" key="3">
    <source>
        <dbReference type="EMBL" id="RIE05382.1"/>
    </source>
</evidence>
<dbReference type="GO" id="GO:0030435">
    <property type="term" value="P:sporulation resulting in formation of a cellular spore"/>
    <property type="evidence" value="ECO:0007669"/>
    <property type="project" value="UniProtKB-KW"/>
</dbReference>
<accession>A0A398CS24</accession>
<dbReference type="RefSeq" id="WP_119147382.1">
    <property type="nucleotide sequence ID" value="NZ_JBHSOV010000061.1"/>
</dbReference>
<dbReference type="EMBL" id="QXJM01000007">
    <property type="protein sequence ID" value="RIE05382.1"/>
    <property type="molecule type" value="Genomic_DNA"/>
</dbReference>
<comment type="caution">
    <text evidence="3">The sequence shown here is derived from an EMBL/GenBank/DDBJ whole genome shotgun (WGS) entry which is preliminary data.</text>
</comment>
<keyword evidence="1 3" id="KW-0808">Transferase</keyword>
<sequence>MIQITGFDVDKIDQSALSELERAILQKKLKSTVVYRYDSLEALLFELNMRSNIVEAAKALNSSRAGFATFQNSRANDQFWTRTDNGGFRQRTDVLASDAINDIFENSRLYAFECATAMVIILYKATLDSIGKDTFNAYFKDLFLYDWNYDNNLKLITVENKNEAYPGDVLYFENPDFDPKTPEWRGENAIMLADNLYFGHGIGIRTAEEMITALNARRKPGSTTSAFLTEQIEHPDFEYLRKLEKPFTARIGTRTYICIGL</sequence>
<protein>
    <submittedName>
        <fullName evidence="3">Protein-glutamine gamma-glutamyltransferase</fullName>
        <ecNumber evidence="3">2.3.2.13</ecNumber>
    </submittedName>
</protein>
<dbReference type="GO" id="GO:0003810">
    <property type="term" value="F:protein-glutamine gamma-glutamyltransferase activity"/>
    <property type="evidence" value="ECO:0007669"/>
    <property type="project" value="UniProtKB-EC"/>
</dbReference>